<evidence type="ECO:0000256" key="2">
    <source>
        <dbReference type="SAM" id="Phobius"/>
    </source>
</evidence>
<dbReference type="Proteomes" id="UP001596524">
    <property type="component" value="Unassembled WGS sequence"/>
</dbReference>
<evidence type="ECO:0000313" key="4">
    <source>
        <dbReference type="Proteomes" id="UP001596524"/>
    </source>
</evidence>
<keyword evidence="2" id="KW-0812">Transmembrane</keyword>
<sequence>MNAYSIGSDSPRWWWPSAAAGAMGAAAIAAILVLPASSSTPLGDTTPQDRPAPASDTWFSRVDPAVDRPCFALPARPNALGHDPRCGQRSVIEPWSEGRRPGLDSRP</sequence>
<keyword evidence="2" id="KW-0472">Membrane</keyword>
<organism evidence="3 4">
    <name type="scientific">Nocardioides astragali</name>
    <dbReference type="NCBI Taxonomy" id="1776736"/>
    <lineage>
        <taxon>Bacteria</taxon>
        <taxon>Bacillati</taxon>
        <taxon>Actinomycetota</taxon>
        <taxon>Actinomycetes</taxon>
        <taxon>Propionibacteriales</taxon>
        <taxon>Nocardioidaceae</taxon>
        <taxon>Nocardioides</taxon>
    </lineage>
</organism>
<protein>
    <submittedName>
        <fullName evidence="3">Uncharacterized protein</fullName>
    </submittedName>
</protein>
<evidence type="ECO:0000313" key="3">
    <source>
        <dbReference type="EMBL" id="MFC7362014.1"/>
    </source>
</evidence>
<dbReference type="RefSeq" id="WP_255892447.1">
    <property type="nucleotide sequence ID" value="NZ_JAFMZM010000006.1"/>
</dbReference>
<accession>A0ABW2N870</accession>
<name>A0ABW2N870_9ACTN</name>
<feature type="compositionally biased region" description="Basic and acidic residues" evidence="1">
    <location>
        <begin position="96"/>
        <end position="107"/>
    </location>
</feature>
<reference evidence="4" key="1">
    <citation type="journal article" date="2019" name="Int. J. Syst. Evol. Microbiol.">
        <title>The Global Catalogue of Microorganisms (GCM) 10K type strain sequencing project: providing services to taxonomists for standard genome sequencing and annotation.</title>
        <authorList>
            <consortium name="The Broad Institute Genomics Platform"/>
            <consortium name="The Broad Institute Genome Sequencing Center for Infectious Disease"/>
            <person name="Wu L."/>
            <person name="Ma J."/>
        </authorList>
    </citation>
    <scope>NUCLEOTIDE SEQUENCE [LARGE SCALE GENOMIC DNA]</scope>
    <source>
        <strain evidence="4">FCH27</strain>
    </source>
</reference>
<dbReference type="EMBL" id="JBHTCH010000020">
    <property type="protein sequence ID" value="MFC7362014.1"/>
    <property type="molecule type" value="Genomic_DNA"/>
</dbReference>
<keyword evidence="4" id="KW-1185">Reference proteome</keyword>
<feature type="region of interest" description="Disordered" evidence="1">
    <location>
        <begin position="38"/>
        <end position="59"/>
    </location>
</feature>
<feature type="region of interest" description="Disordered" evidence="1">
    <location>
        <begin position="76"/>
        <end position="107"/>
    </location>
</feature>
<comment type="caution">
    <text evidence="3">The sequence shown here is derived from an EMBL/GenBank/DDBJ whole genome shotgun (WGS) entry which is preliminary data.</text>
</comment>
<feature type="transmembrane region" description="Helical" evidence="2">
    <location>
        <begin position="13"/>
        <end position="34"/>
    </location>
</feature>
<keyword evidence="2" id="KW-1133">Transmembrane helix</keyword>
<feature type="compositionally biased region" description="Polar residues" evidence="1">
    <location>
        <begin position="38"/>
        <end position="48"/>
    </location>
</feature>
<proteinExistence type="predicted"/>
<evidence type="ECO:0000256" key="1">
    <source>
        <dbReference type="SAM" id="MobiDB-lite"/>
    </source>
</evidence>
<gene>
    <name evidence="3" type="ORF">ACFQO6_17205</name>
</gene>